<dbReference type="PROSITE" id="PS51257">
    <property type="entry name" value="PROKAR_LIPOPROTEIN"/>
    <property type="match status" value="1"/>
</dbReference>
<dbReference type="EMBL" id="CATZAZ010000005">
    <property type="protein sequence ID" value="CAJ0794636.1"/>
    <property type="molecule type" value="Genomic_DNA"/>
</dbReference>
<dbReference type="Proteomes" id="UP001189773">
    <property type="component" value="Unassembled WGS sequence"/>
</dbReference>
<name>A0AAD2BRB5_9RALS</name>
<organism evidence="1 3">
    <name type="scientific">Ralstonia thomasii</name>
    <dbReference type="NCBI Taxonomy" id="3058596"/>
    <lineage>
        <taxon>Bacteria</taxon>
        <taxon>Pseudomonadati</taxon>
        <taxon>Pseudomonadota</taxon>
        <taxon>Betaproteobacteria</taxon>
        <taxon>Burkholderiales</taxon>
        <taxon>Burkholderiaceae</taxon>
        <taxon>Ralstonia</taxon>
    </lineage>
</organism>
<dbReference type="AlphaFoldDB" id="A0AAD2BRB5"/>
<evidence type="ECO:0000313" key="2">
    <source>
        <dbReference type="EMBL" id="CAJ0808056.1"/>
    </source>
</evidence>
<accession>A0AAD2BRB5</accession>
<keyword evidence="4" id="KW-1185">Reference proteome</keyword>
<evidence type="ECO:0008006" key="5">
    <source>
        <dbReference type="Google" id="ProtNLM"/>
    </source>
</evidence>
<gene>
    <name evidence="2" type="ORF">LMG18095_04685</name>
    <name evidence="1" type="ORF">R77560_02620</name>
</gene>
<reference evidence="1 4" key="1">
    <citation type="submission" date="2023-07" db="EMBL/GenBank/DDBJ databases">
        <authorList>
            <person name="Peeters C."/>
        </authorList>
    </citation>
    <scope>NUCLEOTIDE SEQUENCE</scope>
    <source>
        <strain evidence="2 4">LMG 18095</strain>
        <strain evidence="1">R-77560</strain>
    </source>
</reference>
<dbReference type="Proteomes" id="UP001189756">
    <property type="component" value="Unassembled WGS sequence"/>
</dbReference>
<comment type="caution">
    <text evidence="1">The sequence shown here is derived from an EMBL/GenBank/DDBJ whole genome shotgun (WGS) entry which is preliminary data.</text>
</comment>
<evidence type="ECO:0000313" key="4">
    <source>
        <dbReference type="Proteomes" id="UP001189773"/>
    </source>
</evidence>
<evidence type="ECO:0000313" key="1">
    <source>
        <dbReference type="EMBL" id="CAJ0794636.1"/>
    </source>
</evidence>
<proteinExistence type="predicted"/>
<protein>
    <recommendedName>
        <fullName evidence="5">Lipoprotein</fullName>
    </recommendedName>
</protein>
<sequence>MRSLPSALQMRTMSTMLVMSLAGCSTIYEGKYAYDEGWRLGEIEKIGAPADLGRFGALCRQRRDLSAAYPPVAVVRFDFGTTAGRYMHSSHKLQHVVVQLPLDSPLKKDAHVYVNIRDCEQPLVPVGKLDSKPLQLPGA</sequence>
<evidence type="ECO:0000313" key="3">
    <source>
        <dbReference type="Proteomes" id="UP001189756"/>
    </source>
</evidence>
<dbReference type="EMBL" id="CATZAR010000028">
    <property type="protein sequence ID" value="CAJ0808056.1"/>
    <property type="molecule type" value="Genomic_DNA"/>
</dbReference>